<dbReference type="EMBL" id="WCRY01000018">
    <property type="protein sequence ID" value="KAB4479534.1"/>
    <property type="molecule type" value="Genomic_DNA"/>
</dbReference>
<feature type="transmembrane region" description="Helical" evidence="7">
    <location>
        <begin position="92"/>
        <end position="114"/>
    </location>
</feature>
<dbReference type="Proteomes" id="UP000500882">
    <property type="component" value="Chromosome"/>
</dbReference>
<accession>A0A139JZ84</accession>
<dbReference type="EMBL" id="WCRS01000016">
    <property type="protein sequence ID" value="KAB4470886.1"/>
    <property type="molecule type" value="Genomic_DNA"/>
</dbReference>
<proteinExistence type="predicted"/>
<evidence type="ECO:0000256" key="4">
    <source>
        <dbReference type="ARBA" id="ARBA00022692"/>
    </source>
</evidence>
<dbReference type="NCBIfam" id="TIGR00797">
    <property type="entry name" value="matE"/>
    <property type="match status" value="1"/>
</dbReference>
<dbReference type="Pfam" id="PF01554">
    <property type="entry name" value="MatE"/>
    <property type="match status" value="2"/>
</dbReference>
<dbReference type="AlphaFoldDB" id="A0A139JZ84"/>
<dbReference type="PANTHER" id="PTHR43549:SF3">
    <property type="entry name" value="MULTIDRUG RESISTANCE PROTEIN YPNP-RELATED"/>
    <property type="match status" value="1"/>
</dbReference>
<evidence type="ECO:0000256" key="1">
    <source>
        <dbReference type="ARBA" id="ARBA00004651"/>
    </source>
</evidence>
<keyword evidence="5 7" id="KW-1133">Transmembrane helix</keyword>
<dbReference type="Proteomes" id="UP000488521">
    <property type="component" value="Unassembled WGS sequence"/>
</dbReference>
<evidence type="ECO:0000313" key="16">
    <source>
        <dbReference type="Proteomes" id="UP000284785"/>
    </source>
</evidence>
<reference evidence="14" key="4">
    <citation type="submission" date="2021-06" db="EMBL/GenBank/DDBJ databases">
        <title>Interrogation of the integrated mobile genetic elements in gut-associated Bacteroides with a consensus prediction approach.</title>
        <authorList>
            <person name="Campbell D.E."/>
            <person name="Leigh J.R."/>
            <person name="Kim T."/>
            <person name="England W."/>
            <person name="Whitaker R.J."/>
            <person name="Degnan P.H."/>
        </authorList>
    </citation>
    <scope>NUCLEOTIDE SEQUENCE</scope>
    <source>
        <strain evidence="14">VPI-BTDOT2</strain>
    </source>
</reference>
<evidence type="ECO:0000313" key="17">
    <source>
        <dbReference type="Proteomes" id="UP000436858"/>
    </source>
</evidence>
<feature type="transmembrane region" description="Helical" evidence="7">
    <location>
        <begin position="397"/>
        <end position="416"/>
    </location>
</feature>
<dbReference type="GeneID" id="60925675"/>
<dbReference type="EMBL" id="AP022660">
    <property type="protein sequence ID" value="BCA49021.1"/>
    <property type="molecule type" value="Genomic_DNA"/>
</dbReference>
<keyword evidence="4 7" id="KW-0812">Transmembrane</keyword>
<evidence type="ECO:0000313" key="8">
    <source>
        <dbReference type="EMBL" id="BCA49021.1"/>
    </source>
</evidence>
<evidence type="ECO:0000256" key="7">
    <source>
        <dbReference type="SAM" id="Phobius"/>
    </source>
</evidence>
<feature type="transmembrane region" description="Helical" evidence="7">
    <location>
        <begin position="422"/>
        <end position="439"/>
    </location>
</feature>
<evidence type="ECO:0000313" key="18">
    <source>
        <dbReference type="Proteomes" id="UP000488521"/>
    </source>
</evidence>
<evidence type="ECO:0000313" key="10">
    <source>
        <dbReference type="EMBL" id="KAB4479534.1"/>
    </source>
</evidence>
<dbReference type="CDD" id="cd13138">
    <property type="entry name" value="MATE_yoeA_like"/>
    <property type="match status" value="1"/>
</dbReference>
<keyword evidence="6 7" id="KW-0472">Membrane</keyword>
<dbReference type="InterPro" id="IPR048279">
    <property type="entry name" value="MdtK-like"/>
</dbReference>
<evidence type="ECO:0000313" key="14">
    <source>
        <dbReference type="EMBL" id="UYU72369.1"/>
    </source>
</evidence>
<evidence type="ECO:0000256" key="5">
    <source>
        <dbReference type="ARBA" id="ARBA00022989"/>
    </source>
</evidence>
<feature type="transmembrane region" description="Helical" evidence="7">
    <location>
        <begin position="237"/>
        <end position="259"/>
    </location>
</feature>
<dbReference type="GO" id="GO:0005886">
    <property type="term" value="C:plasma membrane"/>
    <property type="evidence" value="ECO:0007669"/>
    <property type="project" value="UniProtKB-SubCell"/>
</dbReference>
<dbReference type="EMBL" id="JAHYQA010000001">
    <property type="protein sequence ID" value="MCE9236140.1"/>
    <property type="molecule type" value="Genomic_DNA"/>
</dbReference>
<feature type="transmembrane region" description="Helical" evidence="7">
    <location>
        <begin position="165"/>
        <end position="190"/>
    </location>
</feature>
<dbReference type="EMBL" id="QSJP01000006">
    <property type="protein sequence ID" value="RHD88804.1"/>
    <property type="molecule type" value="Genomic_DNA"/>
</dbReference>
<gene>
    <name evidence="8" type="ORF">BatF92_09630</name>
    <name evidence="13" type="ORF">DW011_08885</name>
    <name evidence="12" type="ORF">DW780_08635</name>
    <name evidence="9" type="ORF">GAN59_18895</name>
    <name evidence="10" type="ORF">GAN91_17940</name>
    <name evidence="11" type="ORF">K0H07_03080</name>
    <name evidence="14" type="ORF">KQP59_04480</name>
</gene>
<feature type="transmembrane region" description="Helical" evidence="7">
    <location>
        <begin position="12"/>
        <end position="29"/>
    </location>
</feature>
<evidence type="ECO:0000313" key="9">
    <source>
        <dbReference type="EMBL" id="KAB4470886.1"/>
    </source>
</evidence>
<feature type="transmembrane region" description="Helical" evidence="7">
    <location>
        <begin position="49"/>
        <end position="71"/>
    </location>
</feature>
<dbReference type="Proteomes" id="UP000284785">
    <property type="component" value="Unassembled WGS sequence"/>
</dbReference>
<comment type="subcellular location">
    <subcellularLocation>
        <location evidence="1">Cell membrane</location>
        <topology evidence="1">Multi-pass membrane protein</topology>
    </subcellularLocation>
</comment>
<evidence type="ECO:0000256" key="2">
    <source>
        <dbReference type="ARBA" id="ARBA00022448"/>
    </source>
</evidence>
<feature type="transmembrane region" description="Helical" evidence="7">
    <location>
        <begin position="196"/>
        <end position="216"/>
    </location>
</feature>
<dbReference type="EMBL" id="CP083681">
    <property type="protein sequence ID" value="UYU72369.1"/>
    <property type="molecule type" value="Genomic_DNA"/>
</dbReference>
<dbReference type="Proteomes" id="UP000436858">
    <property type="component" value="Unassembled WGS sequence"/>
</dbReference>
<evidence type="ECO:0000313" key="13">
    <source>
        <dbReference type="EMBL" id="RHL60555.1"/>
    </source>
</evidence>
<evidence type="ECO:0000256" key="3">
    <source>
        <dbReference type="ARBA" id="ARBA00022475"/>
    </source>
</evidence>
<dbReference type="OMA" id="PMGLQFS"/>
<feature type="transmembrane region" description="Helical" evidence="7">
    <location>
        <begin position="358"/>
        <end position="376"/>
    </location>
</feature>
<protein>
    <submittedName>
        <fullName evidence="13">MATE family efflux transporter</fullName>
    </submittedName>
</protein>
<sequence>MATSKEMTAGPALPLIFNFTLPLLFGNLLQQTYSLVDAAIVGKFLGINALASVGASTSVVFLILGFCNGCCGGFGIPVAQKFGARDYSTMRSYVSVSLQLAVVMSVVIAIFTSIYCADILKMMRTPENIFEGAYAYLLVTFIGIPCTFFYNLLSSIIRALGDSKTPFYFLVLATVLNIILDLFCILVLGWGVMGAAIATVFSQGVSAFLCYVYMYRKFDILRGTPKERKYQSKLAKTLLSIGVPMGLQFSITAIGSIMLQSANNALGTACVAAFTSAMRIKMFFLCPLESLGMAMATFSGQNYGAGKPERIWSGIKASTLMMVIYTAVTFLILMLGAKSFALIFVDPSEIEILEKTELFLHISVSFFPMLGLLCILRYTIQGVGYTNLAMFSGVSEMIARILVSIYAVPAFGFIAVCYGDPMAWIAADLFLIPAFIYVYRRLKRQVLTSVVA</sequence>
<dbReference type="Proteomes" id="UP000283616">
    <property type="component" value="Unassembled WGS sequence"/>
</dbReference>
<dbReference type="GO" id="GO:0042910">
    <property type="term" value="F:xenobiotic transmembrane transporter activity"/>
    <property type="evidence" value="ECO:0007669"/>
    <property type="project" value="InterPro"/>
</dbReference>
<feature type="transmembrane region" description="Helical" evidence="7">
    <location>
        <begin position="134"/>
        <end position="153"/>
    </location>
</feature>
<reference evidence="17 18" key="2">
    <citation type="journal article" date="2019" name="Nat. Med.">
        <title>A library of human gut bacterial isolates paired with longitudinal multiomics data enables mechanistic microbiome research.</title>
        <authorList>
            <person name="Poyet M."/>
            <person name="Groussin M."/>
            <person name="Gibbons S.M."/>
            <person name="Avila-Pacheco J."/>
            <person name="Jiang X."/>
            <person name="Kearney S.M."/>
            <person name="Perrotta A.R."/>
            <person name="Berdy B."/>
            <person name="Zhao S."/>
            <person name="Lieberman T.D."/>
            <person name="Swanson P.K."/>
            <person name="Smith M."/>
            <person name="Roesemann S."/>
            <person name="Alexander J.E."/>
            <person name="Rich S.A."/>
            <person name="Livny J."/>
            <person name="Vlamakis H."/>
            <person name="Clish C."/>
            <person name="Bullock K."/>
            <person name="Deik A."/>
            <person name="Scott J."/>
            <person name="Pierce K.A."/>
            <person name="Xavier R.J."/>
            <person name="Alm E.J."/>
        </authorList>
    </citation>
    <scope>NUCLEOTIDE SEQUENCE [LARGE SCALE GENOMIC DNA]</scope>
    <source>
        <strain evidence="9 18">BIOML-A156</strain>
        <strain evidence="10 17">BIOML-A162</strain>
    </source>
</reference>
<evidence type="ECO:0000256" key="6">
    <source>
        <dbReference type="ARBA" id="ARBA00023136"/>
    </source>
</evidence>
<dbReference type="RefSeq" id="WP_011109290.1">
    <property type="nucleotide sequence ID" value="NZ_AP022660.1"/>
</dbReference>
<keyword evidence="3" id="KW-1003">Cell membrane</keyword>
<name>A0A139JZ84_BACT4</name>
<evidence type="ECO:0000313" key="15">
    <source>
        <dbReference type="Proteomes" id="UP000283616"/>
    </source>
</evidence>
<reference evidence="11" key="5">
    <citation type="submission" date="2021-07" db="EMBL/GenBank/DDBJ databases">
        <title>Comparative genomics of Bacteroides fragilis group isolates reveals species-dependent resistance mechanisms and validates clinical tools for resistance prediction.</title>
        <authorList>
            <person name="Wallace M.J."/>
            <person name="Jean S."/>
            <person name="Wallace M.A."/>
            <person name="Carey-Ann B.D."/>
            <person name="Dantas G."/>
        </authorList>
    </citation>
    <scope>NUCLEOTIDE SEQUENCE</scope>
    <source>
        <strain evidence="11">BJH_160</strain>
    </source>
</reference>
<dbReference type="PANTHER" id="PTHR43549">
    <property type="entry name" value="MULTIDRUG RESISTANCE PROTEIN YPNP-RELATED"/>
    <property type="match status" value="1"/>
</dbReference>
<reference evidence="8 19" key="3">
    <citation type="submission" date="2020-02" db="EMBL/GenBank/DDBJ databases">
        <title>Whole-genome sequencing and comparative analysis of the genomes of Bacteroides thetaiotaomicron and Escherichia coli isolated from a healthy resident in Vietnam.</title>
        <authorList>
            <person name="Mohsin M."/>
            <person name="Tanaka K."/>
            <person name="Kawahara R."/>
            <person name="Kondo S."/>
            <person name="Noguchi H."/>
            <person name="Motooka D."/>
            <person name="Nakamura S."/>
            <person name="Khong D.T."/>
            <person name="Nguyen T.N."/>
            <person name="Tran H.T."/>
            <person name="Yamamoto Y."/>
        </authorList>
    </citation>
    <scope>NUCLEOTIDE SEQUENCE [LARGE SCALE GENOMIC DNA]</scope>
    <source>
        <strain evidence="8 19">F9-2</strain>
    </source>
</reference>
<evidence type="ECO:0000313" key="12">
    <source>
        <dbReference type="EMBL" id="RHD88804.1"/>
    </source>
</evidence>
<evidence type="ECO:0000313" key="11">
    <source>
        <dbReference type="EMBL" id="MCE9236140.1"/>
    </source>
</evidence>
<dbReference type="Proteomes" id="UP001200544">
    <property type="component" value="Unassembled WGS sequence"/>
</dbReference>
<dbReference type="PIRSF" id="PIRSF006603">
    <property type="entry name" value="DinF"/>
    <property type="match status" value="1"/>
</dbReference>
<keyword evidence="2" id="KW-0813">Transport</keyword>
<organism evidence="13 15">
    <name type="scientific">Bacteroides thetaiotaomicron</name>
    <dbReference type="NCBI Taxonomy" id="818"/>
    <lineage>
        <taxon>Bacteria</taxon>
        <taxon>Pseudomonadati</taxon>
        <taxon>Bacteroidota</taxon>
        <taxon>Bacteroidia</taxon>
        <taxon>Bacteroidales</taxon>
        <taxon>Bacteroidaceae</taxon>
        <taxon>Bacteroides</taxon>
    </lineage>
</organism>
<feature type="transmembrane region" description="Helical" evidence="7">
    <location>
        <begin position="320"/>
        <end position="346"/>
    </location>
</feature>
<dbReference type="Proteomes" id="UP001156216">
    <property type="component" value="Chromosome"/>
</dbReference>
<dbReference type="InterPro" id="IPR052031">
    <property type="entry name" value="Membrane_Transporter-Flippase"/>
</dbReference>
<dbReference type="InterPro" id="IPR002528">
    <property type="entry name" value="MATE_fam"/>
</dbReference>
<dbReference type="GO" id="GO:0015297">
    <property type="term" value="F:antiporter activity"/>
    <property type="evidence" value="ECO:0007669"/>
    <property type="project" value="InterPro"/>
</dbReference>
<dbReference type="EMBL" id="QROV01000008">
    <property type="protein sequence ID" value="RHL60555.1"/>
    <property type="molecule type" value="Genomic_DNA"/>
</dbReference>
<reference evidence="15 16" key="1">
    <citation type="submission" date="2018-08" db="EMBL/GenBank/DDBJ databases">
        <title>A genome reference for cultivated species of the human gut microbiota.</title>
        <authorList>
            <person name="Zou Y."/>
            <person name="Xue W."/>
            <person name="Luo G."/>
        </authorList>
    </citation>
    <scope>NUCLEOTIDE SEQUENCE [LARGE SCALE GENOMIC DNA]</scope>
    <source>
        <strain evidence="13 15">AF37-12</strain>
        <strain evidence="12 16">AM30-26</strain>
    </source>
</reference>
<evidence type="ECO:0000313" key="19">
    <source>
        <dbReference type="Proteomes" id="UP000500882"/>
    </source>
</evidence>